<dbReference type="AlphaFoldDB" id="A0A6A6SJX3"/>
<keyword evidence="2" id="KW-1185">Reference proteome</keyword>
<evidence type="ECO:0000313" key="2">
    <source>
        <dbReference type="Proteomes" id="UP000799324"/>
    </source>
</evidence>
<evidence type="ECO:0000313" key="1">
    <source>
        <dbReference type="EMBL" id="KAF2648039.1"/>
    </source>
</evidence>
<gene>
    <name evidence="1" type="ORF">K491DRAFT_263130</name>
</gene>
<dbReference type="Proteomes" id="UP000799324">
    <property type="component" value="Unassembled WGS sequence"/>
</dbReference>
<evidence type="ECO:0008006" key="3">
    <source>
        <dbReference type="Google" id="ProtNLM"/>
    </source>
</evidence>
<name>A0A6A6SJX3_9PLEO</name>
<dbReference type="OrthoDB" id="3877279at2759"/>
<sequence>MKSWTAKETILPATSPSTSRNCHPLEMQVPLRIPELEAYAIHLAKLVPTNVSPLRPSVTATKEFLLCADLPIELVAFTACILDALTERFAIEWRNATSPPVPSFSSWSRPSCPSEFFTTPAVLASSRVQQVDPSLIILAALSLAYGFLSDATKSNRSWAIIEGNGAFTARQIEATRRTILKDIDYGLQKICGEMVEKMVKDLQSLTRQEVHECLREERNIEKEDGKRHPRLSLDLPSRGVAVWQFGVQTPEPSP</sequence>
<organism evidence="1 2">
    <name type="scientific">Lophiostoma macrostomum CBS 122681</name>
    <dbReference type="NCBI Taxonomy" id="1314788"/>
    <lineage>
        <taxon>Eukaryota</taxon>
        <taxon>Fungi</taxon>
        <taxon>Dikarya</taxon>
        <taxon>Ascomycota</taxon>
        <taxon>Pezizomycotina</taxon>
        <taxon>Dothideomycetes</taxon>
        <taxon>Pleosporomycetidae</taxon>
        <taxon>Pleosporales</taxon>
        <taxon>Lophiostomataceae</taxon>
        <taxon>Lophiostoma</taxon>
    </lineage>
</organism>
<reference evidence="1" key="1">
    <citation type="journal article" date="2020" name="Stud. Mycol.">
        <title>101 Dothideomycetes genomes: a test case for predicting lifestyles and emergence of pathogens.</title>
        <authorList>
            <person name="Haridas S."/>
            <person name="Albert R."/>
            <person name="Binder M."/>
            <person name="Bloem J."/>
            <person name="Labutti K."/>
            <person name="Salamov A."/>
            <person name="Andreopoulos B."/>
            <person name="Baker S."/>
            <person name="Barry K."/>
            <person name="Bills G."/>
            <person name="Bluhm B."/>
            <person name="Cannon C."/>
            <person name="Castanera R."/>
            <person name="Culley D."/>
            <person name="Daum C."/>
            <person name="Ezra D."/>
            <person name="Gonzalez J."/>
            <person name="Henrissat B."/>
            <person name="Kuo A."/>
            <person name="Liang C."/>
            <person name="Lipzen A."/>
            <person name="Lutzoni F."/>
            <person name="Magnuson J."/>
            <person name="Mondo S."/>
            <person name="Nolan M."/>
            <person name="Ohm R."/>
            <person name="Pangilinan J."/>
            <person name="Park H.-J."/>
            <person name="Ramirez L."/>
            <person name="Alfaro M."/>
            <person name="Sun H."/>
            <person name="Tritt A."/>
            <person name="Yoshinaga Y."/>
            <person name="Zwiers L.-H."/>
            <person name="Turgeon B."/>
            <person name="Goodwin S."/>
            <person name="Spatafora J."/>
            <person name="Crous P."/>
            <person name="Grigoriev I."/>
        </authorList>
    </citation>
    <scope>NUCLEOTIDE SEQUENCE</scope>
    <source>
        <strain evidence="1">CBS 122681</strain>
    </source>
</reference>
<proteinExistence type="predicted"/>
<protein>
    <recommendedName>
        <fullName evidence="3">Cyclin N-terminal domain-containing protein</fullName>
    </recommendedName>
</protein>
<dbReference type="EMBL" id="MU004562">
    <property type="protein sequence ID" value="KAF2648039.1"/>
    <property type="molecule type" value="Genomic_DNA"/>
</dbReference>
<accession>A0A6A6SJX3</accession>